<gene>
    <name evidence="2" type="ORF">MBAV_001329</name>
</gene>
<dbReference type="InterPro" id="IPR010037">
    <property type="entry name" value="FkbH_domain"/>
</dbReference>
<sequence length="618" mass="71005">MVIPEDKIRERVMFFQDSFKRKDSLLLSASEVLSLSTKFNKIEQLYIHSKALIPQKIAVLASFTTHYLKMMLKIHLHNYSIVPYFYDDKYDSISMDLLDGKSELFSFKPEVILMLTYHTDIKQYPSLFSTEAEIKACVDNRVKYYQRLWDIAASIEGCSVFQTTFVNPIDRQLGNMEANYLFSKTNYLKSLNMELISNKPSHVYFIDADYLASYFGKGKWFDESNYFISKQGISIDATNLITKVISRLLASRIGKINKCLVLDLDNTIWGGVIGDVGVDGINVNLNDPIGEAYLAFQAYVKDLKNRGVILAVCSKNDEDIAKEPFIHHDNMCLKLDDIACFVANWNDKASNLDNIANILNIGVDSLVFFDDNPVERDIVRQFLPDVTVIDVPDDPGMYVRTLEEAMCFDWLQLSKEDIIRSDSYIQNQKRKALEPFYVDYDSYLRSLEMKAKVGYVGMPEIQRFVQLINKSNQFNLRTKRYSESTVTQMMDDASSYALIYLSLEDKFGSYGIILSLILKKIDTIAFIDTWIMSCRVLKRGIEDVAFNLILNESEKWNCEWIVGEYIPTKKNLLVKNLYPSMGFGLCPSGWSYKGEEIAIVYRKMVAGLCPRPNFIDLI</sequence>
<dbReference type="InterPro" id="IPR010033">
    <property type="entry name" value="HAD_SF_ppase_IIIC"/>
</dbReference>
<dbReference type="NCBIfam" id="TIGR01681">
    <property type="entry name" value="HAD-SF-IIIC"/>
    <property type="match status" value="1"/>
</dbReference>
<evidence type="ECO:0000259" key="1">
    <source>
        <dbReference type="Pfam" id="PF21211"/>
    </source>
</evidence>
<comment type="caution">
    <text evidence="2">The sequence shown here is derived from an EMBL/GenBank/DDBJ whole genome shotgun (WGS) entry which is preliminary data.</text>
</comment>
<dbReference type="SUPFAM" id="SSF56784">
    <property type="entry name" value="HAD-like"/>
    <property type="match status" value="1"/>
</dbReference>
<organism evidence="2 3">
    <name type="scientific">Candidatus Magnetobacterium bavaricum</name>
    <dbReference type="NCBI Taxonomy" id="29290"/>
    <lineage>
        <taxon>Bacteria</taxon>
        <taxon>Pseudomonadati</taxon>
        <taxon>Nitrospirota</taxon>
        <taxon>Thermodesulfovibrionia</taxon>
        <taxon>Thermodesulfovibrionales</taxon>
        <taxon>Candidatus Magnetobacteriaceae</taxon>
        <taxon>Candidatus Magnetobacterium</taxon>
    </lineage>
</organism>
<dbReference type="Proteomes" id="UP000033423">
    <property type="component" value="Unassembled WGS sequence"/>
</dbReference>
<dbReference type="Gene3D" id="3.40.50.1000">
    <property type="entry name" value="HAD superfamily/HAD-like"/>
    <property type="match status" value="1"/>
</dbReference>
<dbReference type="EMBL" id="LACI01000573">
    <property type="protein sequence ID" value="KJU86476.1"/>
    <property type="molecule type" value="Genomic_DNA"/>
</dbReference>
<dbReference type="AlphaFoldDB" id="A0A0F3GX47"/>
<dbReference type="InterPro" id="IPR023214">
    <property type="entry name" value="HAD_sf"/>
</dbReference>
<evidence type="ECO:0000313" key="3">
    <source>
        <dbReference type="Proteomes" id="UP000033423"/>
    </source>
</evidence>
<feature type="domain" description="BF1531-like N-terminal" evidence="1">
    <location>
        <begin position="56"/>
        <end position="244"/>
    </location>
</feature>
<reference evidence="2 3" key="1">
    <citation type="submission" date="2015-02" db="EMBL/GenBank/DDBJ databases">
        <title>Single-cell genomics of uncultivated deep-branching MTB reveals a conserved set of magnetosome genes.</title>
        <authorList>
            <person name="Kolinko S."/>
            <person name="Richter M."/>
            <person name="Glockner F.O."/>
            <person name="Brachmann A."/>
            <person name="Schuler D."/>
        </authorList>
    </citation>
    <scope>NUCLEOTIDE SEQUENCE [LARGE SCALE GENOMIC DNA]</scope>
    <source>
        <strain evidence="2">TM-1</strain>
    </source>
</reference>
<evidence type="ECO:0000313" key="2">
    <source>
        <dbReference type="EMBL" id="KJU86476.1"/>
    </source>
</evidence>
<dbReference type="Pfam" id="PF21211">
    <property type="entry name" value="FkbH_N"/>
    <property type="match status" value="1"/>
</dbReference>
<dbReference type="InterPro" id="IPR036514">
    <property type="entry name" value="SGNH_hydro_sf"/>
</dbReference>
<proteinExistence type="predicted"/>
<protein>
    <submittedName>
        <fullName evidence="2">FkbH domain-containing protein</fullName>
    </submittedName>
</protein>
<dbReference type="InterPro" id="IPR036412">
    <property type="entry name" value="HAD-like_sf"/>
</dbReference>
<dbReference type="GO" id="GO:0016788">
    <property type="term" value="F:hydrolase activity, acting on ester bonds"/>
    <property type="evidence" value="ECO:0007669"/>
    <property type="project" value="UniProtKB-ARBA"/>
</dbReference>
<name>A0A0F3GX47_9BACT</name>
<dbReference type="PATRIC" id="fig|29290.4.peg.1759"/>
<dbReference type="InterPro" id="IPR049369">
    <property type="entry name" value="BF1531-like_N"/>
</dbReference>
<dbReference type="NCBIfam" id="TIGR01686">
    <property type="entry name" value="FkbH"/>
    <property type="match status" value="1"/>
</dbReference>
<dbReference type="Gene3D" id="3.40.50.1110">
    <property type="entry name" value="SGNH hydrolase"/>
    <property type="match status" value="1"/>
</dbReference>
<accession>A0A0F3GX47</accession>
<keyword evidence="3" id="KW-1185">Reference proteome</keyword>